<keyword evidence="4" id="KW-1185">Reference proteome</keyword>
<feature type="domain" description="F-box" evidence="1">
    <location>
        <begin position="38"/>
        <end position="71"/>
    </location>
</feature>
<feature type="domain" description="KIB1-4 beta-propeller" evidence="2">
    <location>
        <begin position="102"/>
        <end position="366"/>
    </location>
</feature>
<proteinExistence type="predicted"/>
<sequence>MEVQNDPSERRRKRQVLWSKLFSELEEFVMTTKEFRAWSSLPTKIMEFIMRRLYYSDQARVRAVCKGWRSMGKVSPLEQLPWLILWGKESGRSFKLIDPQYNRVYSMNMENTVFQGKDLSEVEICACKNSWFLMSFSAKKHVYSFVAYSPFVNSLERIMELPILISKQYIQIATFSSNPTSPDCVFFTLCYGNTTVDISTCSRGDTAWTIRTFDNYLPMHEPVNTVRRSARIIWHMNYSVGQYSNVAYLDGKFYWASYYPKMVGTYSIVEKDYHLYEYPPLESMIGSIHFVKSNKDRKILLVRMESEDRDHWRCPGHDICRLDHSQMTWTKVESLDDQVLFLGYHNDAVALPAEDKETKNKVYLCKNISIKYFEIGSGNHSCLLNQYNVHNDLEYPHRFYIEPPSQVTDNVV</sequence>
<dbReference type="Pfam" id="PF00646">
    <property type="entry name" value="F-box"/>
    <property type="match status" value="1"/>
</dbReference>
<dbReference type="InParanoid" id="A0A2G5F0J8"/>
<accession>A0A2G5F0J8</accession>
<name>A0A2G5F0J8_AQUCA</name>
<dbReference type="Proteomes" id="UP000230069">
    <property type="component" value="Unassembled WGS sequence"/>
</dbReference>
<evidence type="ECO:0000259" key="1">
    <source>
        <dbReference type="Pfam" id="PF00646"/>
    </source>
</evidence>
<dbReference type="InterPro" id="IPR050942">
    <property type="entry name" value="F-box_BR-signaling"/>
</dbReference>
<dbReference type="Pfam" id="PF03478">
    <property type="entry name" value="Beta-prop_KIB1-4"/>
    <property type="match status" value="1"/>
</dbReference>
<organism evidence="3 4">
    <name type="scientific">Aquilegia coerulea</name>
    <name type="common">Rocky mountain columbine</name>
    <dbReference type="NCBI Taxonomy" id="218851"/>
    <lineage>
        <taxon>Eukaryota</taxon>
        <taxon>Viridiplantae</taxon>
        <taxon>Streptophyta</taxon>
        <taxon>Embryophyta</taxon>
        <taxon>Tracheophyta</taxon>
        <taxon>Spermatophyta</taxon>
        <taxon>Magnoliopsida</taxon>
        <taxon>Ranunculales</taxon>
        <taxon>Ranunculaceae</taxon>
        <taxon>Thalictroideae</taxon>
        <taxon>Aquilegia</taxon>
    </lineage>
</organism>
<protein>
    <submittedName>
        <fullName evidence="3">Uncharacterized protein</fullName>
    </submittedName>
</protein>
<dbReference type="PANTHER" id="PTHR44259">
    <property type="entry name" value="OS07G0183000 PROTEIN-RELATED"/>
    <property type="match status" value="1"/>
</dbReference>
<dbReference type="InterPro" id="IPR005174">
    <property type="entry name" value="KIB1-4_b-propeller"/>
</dbReference>
<dbReference type="EMBL" id="KZ305020">
    <property type="protein sequence ID" value="PIA61499.1"/>
    <property type="molecule type" value="Genomic_DNA"/>
</dbReference>
<dbReference type="InterPro" id="IPR001810">
    <property type="entry name" value="F-box_dom"/>
</dbReference>
<evidence type="ECO:0000259" key="2">
    <source>
        <dbReference type="Pfam" id="PF03478"/>
    </source>
</evidence>
<dbReference type="Gene3D" id="1.20.1280.50">
    <property type="match status" value="1"/>
</dbReference>
<reference evidence="3 4" key="1">
    <citation type="submission" date="2017-09" db="EMBL/GenBank/DDBJ databases">
        <title>WGS assembly of Aquilegia coerulea Goldsmith.</title>
        <authorList>
            <person name="Hodges S."/>
            <person name="Kramer E."/>
            <person name="Nordborg M."/>
            <person name="Tomkins J."/>
            <person name="Borevitz J."/>
            <person name="Derieg N."/>
            <person name="Yan J."/>
            <person name="Mihaltcheva S."/>
            <person name="Hayes R.D."/>
            <person name="Rokhsar D."/>
        </authorList>
    </citation>
    <scope>NUCLEOTIDE SEQUENCE [LARGE SCALE GENOMIC DNA]</scope>
    <source>
        <strain evidence="4">cv. Goldsmith</strain>
    </source>
</reference>
<evidence type="ECO:0000313" key="4">
    <source>
        <dbReference type="Proteomes" id="UP000230069"/>
    </source>
</evidence>
<gene>
    <name evidence="3" type="ORF">AQUCO_00300780v1</name>
</gene>
<dbReference type="PANTHER" id="PTHR44259:SF114">
    <property type="entry name" value="OS06G0707300 PROTEIN"/>
    <property type="match status" value="1"/>
</dbReference>
<dbReference type="AlphaFoldDB" id="A0A2G5F0J8"/>
<evidence type="ECO:0000313" key="3">
    <source>
        <dbReference type="EMBL" id="PIA61499.1"/>
    </source>
</evidence>
<dbReference type="InterPro" id="IPR036047">
    <property type="entry name" value="F-box-like_dom_sf"/>
</dbReference>
<dbReference type="OrthoDB" id="1863935at2759"/>
<dbReference type="SUPFAM" id="SSF81383">
    <property type="entry name" value="F-box domain"/>
    <property type="match status" value="1"/>
</dbReference>
<dbReference type="STRING" id="218851.A0A2G5F0J8"/>